<sequence>MTTLKTSLLSYKKTELESYAKTLGIKRISSLKKAEIAEKVADELLNPEVMAKRLAILDDAQIALFEKAAKGAFMATEAEMDTAYEACALDYMQVSEEGMLEVTEDVAEAYEKMDQETFEKKRKEVSWLAKCLSFSAAMYGVAPVDTVRTVYESRPHYHADKETFMALFDEIPYEINPCVISEDVIMDRKLIAGDAYEALLNEQQGKKFYVPSWQQVEELATKGCLLDEASYKKLFAFFQKELELGYEEAVAVTADIWNHLSTGHGDVYGKLQEVIEKYHFQSKEGVRTFSTLLQGVVNSTRMIIYRGHTPNEITVKRPKNNFPNFHTAQPKKNQKIYPNDVCPCGSGKKYKKCCGKN</sequence>
<dbReference type="SUPFAM" id="SSF103642">
    <property type="entry name" value="Sec-C motif"/>
    <property type="match status" value="1"/>
</dbReference>
<gene>
    <name evidence="1" type="ORF">H8712_00995</name>
</gene>
<dbReference type="Proteomes" id="UP000661649">
    <property type="component" value="Unassembled WGS sequence"/>
</dbReference>
<keyword evidence="2" id="KW-1185">Reference proteome</keyword>
<dbReference type="Gene3D" id="3.10.450.50">
    <property type="match status" value="1"/>
</dbReference>
<dbReference type="Pfam" id="PF02810">
    <property type="entry name" value="SEC-C"/>
    <property type="match status" value="1"/>
</dbReference>
<evidence type="ECO:0000313" key="1">
    <source>
        <dbReference type="EMBL" id="MBC8627216.1"/>
    </source>
</evidence>
<reference evidence="1 2" key="1">
    <citation type="submission" date="2020-08" db="EMBL/GenBank/DDBJ databases">
        <title>Genome public.</title>
        <authorList>
            <person name="Liu C."/>
            <person name="Sun Q."/>
        </authorList>
    </citation>
    <scope>NUCLEOTIDE SEQUENCE [LARGE SCALE GENOMIC DNA]</scope>
    <source>
        <strain evidence="1 2">3_YM_SP_D4_24.mj</strain>
    </source>
</reference>
<protein>
    <submittedName>
        <fullName evidence="1">SEC-C domain-containing protein</fullName>
    </submittedName>
</protein>
<organism evidence="1 2">
    <name type="scientific">Blautia stercoris</name>
    <dbReference type="NCBI Taxonomy" id="871664"/>
    <lineage>
        <taxon>Bacteria</taxon>
        <taxon>Bacillati</taxon>
        <taxon>Bacillota</taxon>
        <taxon>Clostridia</taxon>
        <taxon>Lachnospirales</taxon>
        <taxon>Lachnospiraceae</taxon>
        <taxon>Blautia</taxon>
    </lineage>
</organism>
<evidence type="ECO:0000313" key="2">
    <source>
        <dbReference type="Proteomes" id="UP000661649"/>
    </source>
</evidence>
<accession>A0ABR7P762</accession>
<name>A0ABR7P762_9FIRM</name>
<dbReference type="EMBL" id="JACRTP010000001">
    <property type="protein sequence ID" value="MBC8627216.1"/>
    <property type="molecule type" value="Genomic_DNA"/>
</dbReference>
<proteinExistence type="predicted"/>
<dbReference type="InterPro" id="IPR004027">
    <property type="entry name" value="SEC_C_motif"/>
</dbReference>
<dbReference type="RefSeq" id="WP_117456311.1">
    <property type="nucleotide sequence ID" value="NZ_JACRTP010000001.1"/>
</dbReference>
<comment type="caution">
    <text evidence="1">The sequence shown here is derived from an EMBL/GenBank/DDBJ whole genome shotgun (WGS) entry which is preliminary data.</text>
</comment>